<dbReference type="SUPFAM" id="SSF52540">
    <property type="entry name" value="P-loop containing nucleoside triphosphate hydrolases"/>
    <property type="match status" value="1"/>
</dbReference>
<dbReference type="PRINTS" id="PR00819">
    <property type="entry name" value="CBXCFQXSUPER"/>
</dbReference>
<evidence type="ECO:0000259" key="4">
    <source>
        <dbReference type="SMART" id="SM00382"/>
    </source>
</evidence>
<evidence type="ECO:0000256" key="3">
    <source>
        <dbReference type="ARBA" id="ARBA00022840"/>
    </source>
</evidence>
<dbReference type="Gene3D" id="1.10.8.60">
    <property type="match status" value="1"/>
</dbReference>
<dbReference type="InterPro" id="IPR041627">
    <property type="entry name" value="AAA_lid_6"/>
</dbReference>
<evidence type="ECO:0000313" key="6">
    <source>
        <dbReference type="Proteomes" id="UP000808337"/>
    </source>
</evidence>
<organism evidence="5 6">
    <name type="scientific">Candidatus Opimibacter skivensis</name>
    <dbReference type="NCBI Taxonomy" id="2982028"/>
    <lineage>
        <taxon>Bacteria</taxon>
        <taxon>Pseudomonadati</taxon>
        <taxon>Bacteroidota</taxon>
        <taxon>Saprospiria</taxon>
        <taxon>Saprospirales</taxon>
        <taxon>Saprospiraceae</taxon>
        <taxon>Candidatus Opimibacter</taxon>
    </lineage>
</organism>
<keyword evidence="3" id="KW-0067">ATP-binding</keyword>
<evidence type="ECO:0000256" key="1">
    <source>
        <dbReference type="ARBA" id="ARBA00010378"/>
    </source>
</evidence>
<comment type="similarity">
    <text evidence="1">Belongs to the CbxX/CfxQ family.</text>
</comment>
<feature type="domain" description="AAA+ ATPase" evidence="4">
    <location>
        <begin position="340"/>
        <end position="480"/>
    </location>
</feature>
<dbReference type="Pfam" id="PF17866">
    <property type="entry name" value="AAA_lid_6"/>
    <property type="match status" value="1"/>
</dbReference>
<dbReference type="Proteomes" id="UP000808337">
    <property type="component" value="Unassembled WGS sequence"/>
</dbReference>
<reference evidence="5 6" key="1">
    <citation type="submission" date="2020-10" db="EMBL/GenBank/DDBJ databases">
        <title>Connecting structure to function with the recovery of over 1000 high-quality activated sludge metagenome-assembled genomes encoding full-length rRNA genes using long-read sequencing.</title>
        <authorList>
            <person name="Singleton C.M."/>
            <person name="Petriglieri F."/>
            <person name="Kristensen J.M."/>
            <person name="Kirkegaard R.H."/>
            <person name="Michaelsen T.Y."/>
            <person name="Andersen M.H."/>
            <person name="Karst S.M."/>
            <person name="Dueholm M.S."/>
            <person name="Nielsen P.H."/>
            <person name="Albertsen M."/>
        </authorList>
    </citation>
    <scope>NUCLEOTIDE SEQUENCE [LARGE SCALE GENOMIC DNA]</scope>
    <source>
        <strain evidence="5">Ribe_18-Q3-R11-54_MAXAC.273</strain>
    </source>
</reference>
<dbReference type="SMART" id="SM00382">
    <property type="entry name" value="AAA"/>
    <property type="match status" value="1"/>
</dbReference>
<dbReference type="GO" id="GO:0016887">
    <property type="term" value="F:ATP hydrolysis activity"/>
    <property type="evidence" value="ECO:0007669"/>
    <property type="project" value="InterPro"/>
</dbReference>
<keyword evidence="2" id="KW-0547">Nucleotide-binding</keyword>
<evidence type="ECO:0000256" key="2">
    <source>
        <dbReference type="ARBA" id="ARBA00022741"/>
    </source>
</evidence>
<dbReference type="Pfam" id="PF00004">
    <property type="entry name" value="AAA"/>
    <property type="match status" value="1"/>
</dbReference>
<dbReference type="FunFam" id="3.40.50.300:FF:000216">
    <property type="entry name" value="Type VII secretion ATPase EccA"/>
    <property type="match status" value="1"/>
</dbReference>
<gene>
    <name evidence="5" type="ORF">IPP15_00395</name>
</gene>
<comment type="caution">
    <text evidence="5">The sequence shown here is derived from an EMBL/GenBank/DDBJ whole genome shotgun (WGS) entry which is preliminary data.</text>
</comment>
<dbReference type="InterPro" id="IPR027417">
    <property type="entry name" value="P-loop_NTPase"/>
</dbReference>
<evidence type="ECO:0000313" key="5">
    <source>
        <dbReference type="EMBL" id="MBK9980878.1"/>
    </source>
</evidence>
<dbReference type="PANTHER" id="PTHR43392">
    <property type="entry name" value="AAA-TYPE ATPASE FAMILY PROTEIN / ANKYRIN REPEAT FAMILY PROTEIN"/>
    <property type="match status" value="1"/>
</dbReference>
<dbReference type="InterPro" id="IPR003593">
    <property type="entry name" value="AAA+_ATPase"/>
</dbReference>
<name>A0A9D7XR37_9BACT</name>
<dbReference type="InterPro" id="IPR050773">
    <property type="entry name" value="CbxX/CfxQ_RuBisCO_ESX"/>
</dbReference>
<proteinExistence type="inferred from homology"/>
<dbReference type="PANTHER" id="PTHR43392:SF2">
    <property type="entry name" value="AAA-TYPE ATPASE FAMILY PROTEIN _ ANKYRIN REPEAT FAMILY PROTEIN"/>
    <property type="match status" value="1"/>
</dbReference>
<dbReference type="Gene3D" id="3.40.50.300">
    <property type="entry name" value="P-loop containing nucleotide triphosphate hydrolases"/>
    <property type="match status" value="1"/>
</dbReference>
<protein>
    <submittedName>
        <fullName evidence="5">AAA family ATPase</fullName>
    </submittedName>
</protein>
<accession>A0A9D7XR37</accession>
<dbReference type="AlphaFoldDB" id="A0A9D7XR37"/>
<dbReference type="GO" id="GO:0005524">
    <property type="term" value="F:ATP binding"/>
    <property type="evidence" value="ECO:0007669"/>
    <property type="project" value="UniProtKB-KW"/>
</dbReference>
<dbReference type="InterPro" id="IPR000641">
    <property type="entry name" value="CbxX/CfxQ"/>
</dbReference>
<sequence length="586" mass="67105">MPTRYKFKEMKVYSSDEWMAGSTKKYRRVFDRFETTYMRVELTFFNKLFDEEDWDASIRTKCYFVNGSQRNELSNFEEKRKILKDENIVFIRHSWGNATAGDYWRKGNYTWEAYIDDVKIGEAIFYIEDVGFTQPGENLFFDIDSARLFEGDAKASSLPVKKYLKKFSETETHYLWGEFNIKNKNAKDYYAEFIFNFYNGDGQLKGSHPYLIWVSPNTIGQVYTAYASWGSDVAGTWLRDSFTLEVIFMDNLIATIPFTVGESAEEGAVEMITDVSKMIIQGGQQSSTTPTDSSLEVILNESLAELNALTGLDNIKNEVNEMVRLVRFYQETGKDVLNKFSLHTVFIGNPGTGKTTVARILSKIYKGLGILAKGHLVEVDREGLVAGYIGQTAIKTGEKITEAMGGILFIDEAYSLAQERGSPYDFGGEAIQIILKRMEDMRGKFGVIVAGYTHNMQAFINSNPGLKSRFDKYFTFLDYTPQEMFIIALSMFRTEDVMPDVEAASHLKDYFTFLYQGRDDHFGNARTVRQVVSEAVKNQNLRLAVMKKEERTKEMLSTVIYDDVKEFELKDDGFTKHTIGFKNKPE</sequence>
<dbReference type="EMBL" id="JADKGY010000001">
    <property type="protein sequence ID" value="MBK9980878.1"/>
    <property type="molecule type" value="Genomic_DNA"/>
</dbReference>
<dbReference type="InterPro" id="IPR003959">
    <property type="entry name" value="ATPase_AAA_core"/>
</dbReference>